<gene>
    <name evidence="2" type="ORF">CGOC_LOCUS11765</name>
</gene>
<evidence type="ECO:0000313" key="2">
    <source>
        <dbReference type="EMBL" id="VDN31242.1"/>
    </source>
</evidence>
<proteinExistence type="predicted"/>
<keyword evidence="3" id="KW-1185">Reference proteome</keyword>
<accession>A0A3P7QGY1</accession>
<name>A0A3P7QGY1_CYLGO</name>
<sequence length="190" mass="21317">MYNNLAKLAEILNALSCMYQIIIPHGPPENPMPMDPFFPLHFMLGLHMKPHMEELPEPFGIHGHAPPHDDDEQSEQKLPPYHPDGPPKGPKMGNSKQSAQVINNYFIFAKELKKLFDVKNGALPWSPPAESIKREMFEHGKESKLPEGLLPQQPPNLPGTATPVIEDKEESSKEPQPLVVKTTLTPDIVR</sequence>
<feature type="region of interest" description="Disordered" evidence="1">
    <location>
        <begin position="139"/>
        <end position="190"/>
    </location>
</feature>
<dbReference type="EMBL" id="UYRV01118619">
    <property type="protein sequence ID" value="VDN31242.1"/>
    <property type="molecule type" value="Genomic_DNA"/>
</dbReference>
<evidence type="ECO:0000313" key="3">
    <source>
        <dbReference type="Proteomes" id="UP000271889"/>
    </source>
</evidence>
<dbReference type="AlphaFoldDB" id="A0A3P7QGY1"/>
<feature type="compositionally biased region" description="Pro residues" evidence="1">
    <location>
        <begin position="80"/>
        <end position="89"/>
    </location>
</feature>
<organism evidence="2 3">
    <name type="scientific">Cylicostephanus goldi</name>
    <name type="common">Nematode worm</name>
    <dbReference type="NCBI Taxonomy" id="71465"/>
    <lineage>
        <taxon>Eukaryota</taxon>
        <taxon>Metazoa</taxon>
        <taxon>Ecdysozoa</taxon>
        <taxon>Nematoda</taxon>
        <taxon>Chromadorea</taxon>
        <taxon>Rhabditida</taxon>
        <taxon>Rhabditina</taxon>
        <taxon>Rhabditomorpha</taxon>
        <taxon>Strongyloidea</taxon>
        <taxon>Strongylidae</taxon>
        <taxon>Cylicostephanus</taxon>
    </lineage>
</organism>
<evidence type="ECO:0000256" key="1">
    <source>
        <dbReference type="SAM" id="MobiDB-lite"/>
    </source>
</evidence>
<reference evidence="2 3" key="1">
    <citation type="submission" date="2018-11" db="EMBL/GenBank/DDBJ databases">
        <authorList>
            <consortium name="Pathogen Informatics"/>
        </authorList>
    </citation>
    <scope>NUCLEOTIDE SEQUENCE [LARGE SCALE GENOMIC DNA]</scope>
</reference>
<feature type="region of interest" description="Disordered" evidence="1">
    <location>
        <begin position="55"/>
        <end position="96"/>
    </location>
</feature>
<dbReference type="OrthoDB" id="10593831at2759"/>
<protein>
    <submittedName>
        <fullName evidence="2">Uncharacterized protein</fullName>
    </submittedName>
</protein>
<dbReference type="Proteomes" id="UP000271889">
    <property type="component" value="Unassembled WGS sequence"/>
</dbReference>